<dbReference type="AlphaFoldDB" id="A0AAV5SRC0"/>
<proteinExistence type="predicted"/>
<gene>
    <name evidence="1" type="ORF">PENTCL1PPCAC_7502</name>
</gene>
<reference evidence="1" key="1">
    <citation type="submission" date="2023-10" db="EMBL/GenBank/DDBJ databases">
        <title>Genome assembly of Pristionchus species.</title>
        <authorList>
            <person name="Yoshida K."/>
            <person name="Sommer R.J."/>
        </authorList>
    </citation>
    <scope>NUCLEOTIDE SEQUENCE</scope>
    <source>
        <strain evidence="1">RS0144</strain>
    </source>
</reference>
<feature type="non-terminal residue" evidence="1">
    <location>
        <position position="1"/>
    </location>
</feature>
<name>A0AAV5SRC0_9BILA</name>
<keyword evidence="2" id="KW-1185">Reference proteome</keyword>
<comment type="caution">
    <text evidence="1">The sequence shown here is derived from an EMBL/GenBank/DDBJ whole genome shotgun (WGS) entry which is preliminary data.</text>
</comment>
<dbReference type="Proteomes" id="UP001432027">
    <property type="component" value="Unassembled WGS sequence"/>
</dbReference>
<protein>
    <submittedName>
        <fullName evidence="1">Uncharacterized protein</fullName>
    </submittedName>
</protein>
<sequence>FSVYITLTKTSQIYIDGLSKIMENCSFKYIFICIMGNQYSLSSVPIRIEYESRTIFFGNTGSINAR</sequence>
<organism evidence="1 2">
    <name type="scientific">Pristionchus entomophagus</name>
    <dbReference type="NCBI Taxonomy" id="358040"/>
    <lineage>
        <taxon>Eukaryota</taxon>
        <taxon>Metazoa</taxon>
        <taxon>Ecdysozoa</taxon>
        <taxon>Nematoda</taxon>
        <taxon>Chromadorea</taxon>
        <taxon>Rhabditida</taxon>
        <taxon>Rhabditina</taxon>
        <taxon>Diplogasteromorpha</taxon>
        <taxon>Diplogasteroidea</taxon>
        <taxon>Neodiplogasteridae</taxon>
        <taxon>Pristionchus</taxon>
    </lineage>
</organism>
<evidence type="ECO:0000313" key="2">
    <source>
        <dbReference type="Proteomes" id="UP001432027"/>
    </source>
</evidence>
<accession>A0AAV5SRC0</accession>
<evidence type="ECO:0000313" key="1">
    <source>
        <dbReference type="EMBL" id="GMS85327.1"/>
    </source>
</evidence>
<dbReference type="EMBL" id="BTSX01000002">
    <property type="protein sequence ID" value="GMS85327.1"/>
    <property type="molecule type" value="Genomic_DNA"/>
</dbReference>